<dbReference type="SUPFAM" id="SSF141523">
    <property type="entry name" value="L,D-transpeptidase catalytic domain-like"/>
    <property type="match status" value="1"/>
</dbReference>
<dbReference type="PROSITE" id="PS52029">
    <property type="entry name" value="LD_TPASE"/>
    <property type="match status" value="1"/>
</dbReference>
<evidence type="ECO:0000256" key="5">
    <source>
        <dbReference type="ARBA" id="ARBA00022984"/>
    </source>
</evidence>
<dbReference type="GO" id="GO:0008360">
    <property type="term" value="P:regulation of cell shape"/>
    <property type="evidence" value="ECO:0007669"/>
    <property type="project" value="UniProtKB-UniRule"/>
</dbReference>
<dbReference type="GO" id="GO:0005576">
    <property type="term" value="C:extracellular region"/>
    <property type="evidence" value="ECO:0007669"/>
    <property type="project" value="TreeGrafter"/>
</dbReference>
<accession>A0A851GP21</accession>
<evidence type="ECO:0000313" key="12">
    <source>
        <dbReference type="Proteomes" id="UP000557872"/>
    </source>
</evidence>
<keyword evidence="4 7" id="KW-0133">Cell shape</keyword>
<dbReference type="GO" id="GO:0071555">
    <property type="term" value="P:cell wall organization"/>
    <property type="evidence" value="ECO:0007669"/>
    <property type="project" value="UniProtKB-UniRule"/>
</dbReference>
<dbReference type="EMBL" id="JACBAZ010000006">
    <property type="protein sequence ID" value="NWK56777.1"/>
    <property type="molecule type" value="Genomic_DNA"/>
</dbReference>
<dbReference type="InterPro" id="IPR050979">
    <property type="entry name" value="LD-transpeptidase"/>
</dbReference>
<dbReference type="InterPro" id="IPR038063">
    <property type="entry name" value="Transpep_catalytic_dom"/>
</dbReference>
<dbReference type="Gene3D" id="2.40.440.10">
    <property type="entry name" value="L,D-transpeptidase catalytic domain-like"/>
    <property type="match status" value="1"/>
</dbReference>
<evidence type="ECO:0000256" key="6">
    <source>
        <dbReference type="ARBA" id="ARBA00023316"/>
    </source>
</evidence>
<dbReference type="InterPro" id="IPR005490">
    <property type="entry name" value="LD_TPept_cat_dom"/>
</dbReference>
<evidence type="ECO:0000256" key="4">
    <source>
        <dbReference type="ARBA" id="ARBA00022960"/>
    </source>
</evidence>
<dbReference type="UniPathway" id="UPA00219"/>
<keyword evidence="12" id="KW-1185">Reference proteome</keyword>
<sequence>MLKKLHILIGSAVMTALLSQCSPYAPYSGNPASMYGGGTQYLSGYGPPGQAVTTAGGATSGGNARPSQPQGYWDGDGVGGASKIRIVRNEQKAYFYKGGTLVGVTPISSGTDGHRTPAGSFRVSQKNIDHQSSCYGVIKNKATGEIVNNDADNRKDRVGPGEVFVNAPMPYFMRFNHGIGMHTGYLPGYAASHGCVRLPDYMARKFFEHSKIGTPVIVE</sequence>
<evidence type="ECO:0000256" key="9">
    <source>
        <dbReference type="SAM" id="SignalP"/>
    </source>
</evidence>
<dbReference type="GO" id="GO:0071972">
    <property type="term" value="F:peptidoglycan L,D-transpeptidase activity"/>
    <property type="evidence" value="ECO:0007669"/>
    <property type="project" value="TreeGrafter"/>
</dbReference>
<evidence type="ECO:0000256" key="3">
    <source>
        <dbReference type="ARBA" id="ARBA00022679"/>
    </source>
</evidence>
<evidence type="ECO:0000313" key="11">
    <source>
        <dbReference type="EMBL" id="NWK56777.1"/>
    </source>
</evidence>
<feature type="active site" description="Proton donor/acceptor" evidence="7">
    <location>
        <position position="182"/>
    </location>
</feature>
<keyword evidence="6 7" id="KW-0961">Cell wall biogenesis/degradation</keyword>
<evidence type="ECO:0000259" key="10">
    <source>
        <dbReference type="PROSITE" id="PS52029"/>
    </source>
</evidence>
<dbReference type="AlphaFoldDB" id="A0A851GP21"/>
<dbReference type="GO" id="GO:0016740">
    <property type="term" value="F:transferase activity"/>
    <property type="evidence" value="ECO:0007669"/>
    <property type="project" value="UniProtKB-KW"/>
</dbReference>
<dbReference type="GO" id="GO:0018104">
    <property type="term" value="P:peptidoglycan-protein cross-linking"/>
    <property type="evidence" value="ECO:0007669"/>
    <property type="project" value="TreeGrafter"/>
</dbReference>
<dbReference type="PANTHER" id="PTHR30582">
    <property type="entry name" value="L,D-TRANSPEPTIDASE"/>
    <property type="match status" value="1"/>
</dbReference>
<keyword evidence="5 7" id="KW-0573">Peptidoglycan synthesis</keyword>
<feature type="region of interest" description="Disordered" evidence="8">
    <location>
        <begin position="54"/>
        <end position="73"/>
    </location>
</feature>
<feature type="active site" description="Nucleophile" evidence="7">
    <location>
        <position position="195"/>
    </location>
</feature>
<protein>
    <submittedName>
        <fullName evidence="11">L,D-transpeptidase family protein</fullName>
    </submittedName>
</protein>
<feature type="chain" id="PRO_5032536913" evidence="9">
    <location>
        <begin position="26"/>
        <end position="219"/>
    </location>
</feature>
<evidence type="ECO:0000256" key="1">
    <source>
        <dbReference type="ARBA" id="ARBA00004752"/>
    </source>
</evidence>
<evidence type="ECO:0000256" key="8">
    <source>
        <dbReference type="SAM" id="MobiDB-lite"/>
    </source>
</evidence>
<comment type="caution">
    <text evidence="11">The sequence shown here is derived from an EMBL/GenBank/DDBJ whole genome shotgun (WGS) entry which is preliminary data.</text>
</comment>
<name>A0A851GP21_9BACT</name>
<dbReference type="Pfam" id="PF03734">
    <property type="entry name" value="YkuD"/>
    <property type="match status" value="1"/>
</dbReference>
<dbReference type="PANTHER" id="PTHR30582:SF2">
    <property type="entry name" value="L,D-TRANSPEPTIDASE YCIB-RELATED"/>
    <property type="match status" value="1"/>
</dbReference>
<keyword evidence="9" id="KW-0732">Signal</keyword>
<comment type="similarity">
    <text evidence="2">Belongs to the YkuD family.</text>
</comment>
<evidence type="ECO:0000256" key="7">
    <source>
        <dbReference type="PROSITE-ProRule" id="PRU01373"/>
    </source>
</evidence>
<feature type="signal peptide" evidence="9">
    <location>
        <begin position="1"/>
        <end position="25"/>
    </location>
</feature>
<proteinExistence type="inferred from homology"/>
<dbReference type="Proteomes" id="UP000557872">
    <property type="component" value="Unassembled WGS sequence"/>
</dbReference>
<evidence type="ECO:0000256" key="2">
    <source>
        <dbReference type="ARBA" id="ARBA00005992"/>
    </source>
</evidence>
<gene>
    <name evidence="11" type="ORF">HW115_14235</name>
</gene>
<dbReference type="CDD" id="cd16913">
    <property type="entry name" value="YkuD_like"/>
    <property type="match status" value="1"/>
</dbReference>
<organism evidence="11 12">
    <name type="scientific">Oceaniferula marina</name>
    <dbReference type="NCBI Taxonomy" id="2748318"/>
    <lineage>
        <taxon>Bacteria</taxon>
        <taxon>Pseudomonadati</taxon>
        <taxon>Verrucomicrobiota</taxon>
        <taxon>Verrucomicrobiia</taxon>
        <taxon>Verrucomicrobiales</taxon>
        <taxon>Verrucomicrobiaceae</taxon>
        <taxon>Oceaniferula</taxon>
    </lineage>
</organism>
<comment type="pathway">
    <text evidence="1 7">Cell wall biogenesis; peptidoglycan biosynthesis.</text>
</comment>
<keyword evidence="3" id="KW-0808">Transferase</keyword>
<dbReference type="RefSeq" id="WP_178933578.1">
    <property type="nucleotide sequence ID" value="NZ_JACBAZ010000006.1"/>
</dbReference>
<reference evidence="11 12" key="1">
    <citation type="submission" date="2020-07" db="EMBL/GenBank/DDBJ databases">
        <title>Roseicoccus Jingziensis gen. nov., sp. nov., isolated from coastal seawater.</title>
        <authorList>
            <person name="Feng X."/>
        </authorList>
    </citation>
    <scope>NUCLEOTIDE SEQUENCE [LARGE SCALE GENOMIC DNA]</scope>
    <source>
        <strain evidence="11 12">N1E253</strain>
    </source>
</reference>
<feature type="domain" description="L,D-TPase catalytic" evidence="10">
    <location>
        <begin position="82"/>
        <end position="219"/>
    </location>
</feature>